<accession>A0ABX0YJI3</accession>
<sequence length="431" mass="47231">MTDLLTHNLAVIAQRWPALAQRLETQALDHLQVELVQGQVQTLRVNGIQLTSRHDPVAEAQVQAGSLPHDASVVHVYGPGLGHLPSVLLASPRWQEVQVHVLNPAVFALVLQVADHRAWLADPRLTLALAEDEAEICLPFVAMPSELVLASDASAKIRDRLVSELHLSFNNRPFQHQDPEVVERLEANKVLVGLDGDVAQLFGTQAGKGVYVIATGPTLEHHFEHLYHNRTQVDRPLLICADTAWKPLLEHGIVADIVVSIDQRITDRHLPAARSAATTLVYMPLVPGDVLVQWQGRRLVALSASPVYDSLRQRLPKAELHSGGSVIHPAVDLAVQMGAAQVTLFGADFAFPNNKTHAGWNDGDLGPSLAKARHWVLDGHGNRVPTQLNFRSYLTELERYIAQHPQVRFFNTSRSGASIAGTHFAEGLVHG</sequence>
<reference evidence="2 3" key="1">
    <citation type="submission" date="2020-03" db="EMBL/GenBank/DDBJ databases">
        <authorList>
            <person name="Wang L."/>
            <person name="He N."/>
            <person name="Li Y."/>
            <person name="Fang Y."/>
            <person name="Zhang F."/>
        </authorList>
    </citation>
    <scope>NUCLEOTIDE SEQUENCE [LARGE SCALE GENOMIC DNA]</scope>
    <source>
        <strain evidence="3">hsmgli-8</strain>
    </source>
</reference>
<name>A0ABX0YJI3_9PSED</name>
<evidence type="ECO:0000313" key="3">
    <source>
        <dbReference type="Proteomes" id="UP000746535"/>
    </source>
</evidence>
<evidence type="ECO:0000259" key="1">
    <source>
        <dbReference type="Pfam" id="PF01973"/>
    </source>
</evidence>
<dbReference type="RefSeq" id="WP_168086199.1">
    <property type="nucleotide sequence ID" value="NZ_JAAVJI010000031.1"/>
</dbReference>
<dbReference type="PANTHER" id="PTHR41786">
    <property type="entry name" value="MOTILITY ACCESSORY FACTOR MAF"/>
    <property type="match status" value="1"/>
</dbReference>
<protein>
    <submittedName>
        <fullName evidence="2">DUF115 domain-containing protein</fullName>
    </submittedName>
</protein>
<dbReference type="InterPro" id="IPR002826">
    <property type="entry name" value="MptE-like"/>
</dbReference>
<evidence type="ECO:0000313" key="2">
    <source>
        <dbReference type="EMBL" id="NJP03631.1"/>
    </source>
</evidence>
<feature type="domain" description="6-hydroxymethylpterin diphosphokinase MptE-like" evidence="1">
    <location>
        <begin position="197"/>
        <end position="353"/>
    </location>
</feature>
<keyword evidence="3" id="KW-1185">Reference proteome</keyword>
<dbReference type="Proteomes" id="UP000746535">
    <property type="component" value="Unassembled WGS sequence"/>
</dbReference>
<dbReference type="Pfam" id="PF01973">
    <property type="entry name" value="MptE-like"/>
    <property type="match status" value="1"/>
</dbReference>
<dbReference type="PANTHER" id="PTHR41786:SF1">
    <property type="entry name" value="6-HYDROXYMETHYLPTERIN DIPHOSPHOKINASE MPTE-LIKE DOMAIN-CONTAINING PROTEIN"/>
    <property type="match status" value="1"/>
</dbReference>
<dbReference type="EMBL" id="JAAVJI010000031">
    <property type="protein sequence ID" value="NJP03631.1"/>
    <property type="molecule type" value="Genomic_DNA"/>
</dbReference>
<gene>
    <name evidence="2" type="ORF">HBH25_22695</name>
</gene>
<proteinExistence type="predicted"/>
<comment type="caution">
    <text evidence="2">The sequence shown here is derived from an EMBL/GenBank/DDBJ whole genome shotgun (WGS) entry which is preliminary data.</text>
</comment>
<organism evidence="2 3">
    <name type="scientific">Pseudomonas quercus</name>
    <dbReference type="NCBI Taxonomy" id="2722792"/>
    <lineage>
        <taxon>Bacteria</taxon>
        <taxon>Pseudomonadati</taxon>
        <taxon>Pseudomonadota</taxon>
        <taxon>Gammaproteobacteria</taxon>
        <taxon>Pseudomonadales</taxon>
        <taxon>Pseudomonadaceae</taxon>
        <taxon>Pseudomonas</taxon>
    </lineage>
</organism>